<evidence type="ECO:0000256" key="6">
    <source>
        <dbReference type="ARBA" id="ARBA00048550"/>
    </source>
</evidence>
<dbReference type="Gene3D" id="1.20.970.10">
    <property type="entry name" value="Transferase, Pyrimidine Nucleoside Phosphorylase, Chain C"/>
    <property type="match status" value="1"/>
</dbReference>
<dbReference type="SUPFAM" id="SSF54680">
    <property type="entry name" value="Pyrimidine nucleoside phosphorylase C-terminal domain"/>
    <property type="match status" value="1"/>
</dbReference>
<dbReference type="SMART" id="SM00941">
    <property type="entry name" value="PYNP_C"/>
    <property type="match status" value="1"/>
</dbReference>
<evidence type="ECO:0000256" key="3">
    <source>
        <dbReference type="ARBA" id="ARBA00011892"/>
    </source>
</evidence>
<evidence type="ECO:0000256" key="1">
    <source>
        <dbReference type="ARBA" id="ARBA00006915"/>
    </source>
</evidence>
<accession>A0ABQ5PZA8</accession>
<keyword evidence="9" id="KW-1185">Reference proteome</keyword>
<dbReference type="InterPro" id="IPR017459">
    <property type="entry name" value="Glycosyl_Trfase_fam3_N_dom"/>
</dbReference>
<evidence type="ECO:0000313" key="9">
    <source>
        <dbReference type="Proteomes" id="UP001165044"/>
    </source>
</evidence>
<dbReference type="RefSeq" id="WP_285608702.1">
    <property type="nucleotide sequence ID" value="NZ_BSDC01000002.1"/>
</dbReference>
<dbReference type="Pfam" id="PF02885">
    <property type="entry name" value="Glycos_trans_3N"/>
    <property type="match status" value="1"/>
</dbReference>
<dbReference type="EMBL" id="BSDC01000002">
    <property type="protein sequence ID" value="GLH67491.1"/>
    <property type="molecule type" value="Genomic_DNA"/>
</dbReference>
<dbReference type="Pfam" id="PF07831">
    <property type="entry name" value="PYNP_C"/>
    <property type="match status" value="1"/>
</dbReference>
<evidence type="ECO:0000256" key="5">
    <source>
        <dbReference type="ARBA" id="ARBA00022679"/>
    </source>
</evidence>
<comment type="subunit">
    <text evidence="2">Homodimer.</text>
</comment>
<evidence type="ECO:0000256" key="4">
    <source>
        <dbReference type="ARBA" id="ARBA00022676"/>
    </source>
</evidence>
<comment type="catalytic activity">
    <reaction evidence="6">
        <text>thymidine + phosphate = 2-deoxy-alpha-D-ribose 1-phosphate + thymine</text>
        <dbReference type="Rhea" id="RHEA:16037"/>
        <dbReference type="ChEBI" id="CHEBI:17748"/>
        <dbReference type="ChEBI" id="CHEBI:17821"/>
        <dbReference type="ChEBI" id="CHEBI:43474"/>
        <dbReference type="ChEBI" id="CHEBI:57259"/>
        <dbReference type="EC" id="2.4.2.4"/>
    </reaction>
</comment>
<keyword evidence="4" id="KW-0328">Glycosyltransferase</keyword>
<dbReference type="InterPro" id="IPR013102">
    <property type="entry name" value="PYNP_C"/>
</dbReference>
<proteinExistence type="inferred from homology"/>
<dbReference type="InterPro" id="IPR018090">
    <property type="entry name" value="Pyrmidine_PPas_bac/euk"/>
</dbReference>
<dbReference type="EC" id="2.4.2.4" evidence="3"/>
<dbReference type="SUPFAM" id="SSF47648">
    <property type="entry name" value="Nucleoside phosphorylase/phosphoribosyltransferase N-terminal domain"/>
    <property type="match status" value="1"/>
</dbReference>
<evidence type="ECO:0000259" key="7">
    <source>
        <dbReference type="SMART" id="SM00941"/>
    </source>
</evidence>
<name>A0ABQ5PZA8_9BACT</name>
<organism evidence="8 9">
    <name type="scientific">Geothrix edaphica</name>
    <dbReference type="NCBI Taxonomy" id="2927976"/>
    <lineage>
        <taxon>Bacteria</taxon>
        <taxon>Pseudomonadati</taxon>
        <taxon>Acidobacteriota</taxon>
        <taxon>Holophagae</taxon>
        <taxon>Holophagales</taxon>
        <taxon>Holophagaceae</taxon>
        <taxon>Geothrix</taxon>
    </lineage>
</organism>
<dbReference type="Proteomes" id="UP001165044">
    <property type="component" value="Unassembled WGS sequence"/>
</dbReference>
<dbReference type="SUPFAM" id="SSF52418">
    <property type="entry name" value="Nucleoside phosphorylase/phosphoribosyltransferase catalytic domain"/>
    <property type="match status" value="1"/>
</dbReference>
<dbReference type="Gene3D" id="3.40.1030.10">
    <property type="entry name" value="Nucleoside phosphorylase/phosphoribosyltransferase catalytic domain"/>
    <property type="match status" value="1"/>
</dbReference>
<feature type="domain" description="Pyrimidine nucleoside phosphorylase C-terminal" evidence="7">
    <location>
        <begin position="346"/>
        <end position="418"/>
    </location>
</feature>
<comment type="similarity">
    <text evidence="1">Belongs to the thymidine/pyrimidine-nucleoside phosphorylase family.</text>
</comment>
<dbReference type="InterPro" id="IPR036320">
    <property type="entry name" value="Glycosyl_Trfase_fam3_N_dom_sf"/>
</dbReference>
<dbReference type="NCBIfam" id="TIGR02644">
    <property type="entry name" value="Y_phosphoryl"/>
    <property type="match status" value="1"/>
</dbReference>
<dbReference type="Pfam" id="PF00591">
    <property type="entry name" value="Glycos_transf_3"/>
    <property type="match status" value="1"/>
</dbReference>
<evidence type="ECO:0000313" key="8">
    <source>
        <dbReference type="EMBL" id="GLH67491.1"/>
    </source>
</evidence>
<evidence type="ECO:0000256" key="2">
    <source>
        <dbReference type="ARBA" id="ARBA00011738"/>
    </source>
</evidence>
<dbReference type="InterPro" id="IPR000053">
    <property type="entry name" value="Thymidine/pyrmidine_PPase"/>
</dbReference>
<dbReference type="InterPro" id="IPR036566">
    <property type="entry name" value="PYNP-like_C_sf"/>
</dbReference>
<dbReference type="InterPro" id="IPR000312">
    <property type="entry name" value="Glycosyl_Trfase_fam3"/>
</dbReference>
<sequence length="434" mass="45767">MRMYDLIYTKKLGGALSPEQIAFWVKGAADGSIPDEQSASLLMAICWRGMTTDETLALTLGMRDSGKRMDLSSVPGTKVDKHSTGGVGDKTTLILGPIVAACGVPCPMFSGRGLGHTGGTVDKFAAIPGLKVELTDAEFLRSLKETRFANSAPTGNIAPADKKLYALRDITATVESIPLITASIMSKKLAGGADALVLDVKCGPTAFMKTLEDARTLAQSMVDVGTAHGMQIRALITRMDAPLGWAIGNALEVMESVEILRGEHGDSELAQMSFRLAAEMLIMGGAAKTLPEAQAKVQASIQDGSALEALRRFVALNGGDAEALDDFTRLPQAGQVVEVRADRGGYVTAIDGRALGLLAMDLGAGRKDRNDILDLGVGIRVQVRVGQRIEKGDVVFTAHAKAGFSLKPEAYLATLSLADSRPVAEPWLLATIGC</sequence>
<dbReference type="PIRSF" id="PIRSF000478">
    <property type="entry name" value="TP_PyNP"/>
    <property type="match status" value="1"/>
</dbReference>
<reference evidence="8" key="1">
    <citation type="journal article" date="2023" name="Antonie Van Leeuwenhoek">
        <title>Mesoterricola silvestris gen. nov., sp. nov., Mesoterricola sediminis sp. nov., Geothrix oryzae sp. nov., Geothrix edaphica sp. nov., Geothrix rubra sp. nov., and Geothrix limicola sp. nov., six novel members of Acidobacteriota isolated from soils.</title>
        <authorList>
            <person name="Itoh H."/>
            <person name="Sugisawa Y."/>
            <person name="Mise K."/>
            <person name="Xu Z."/>
            <person name="Kuniyasu M."/>
            <person name="Ushijima N."/>
            <person name="Kawano K."/>
            <person name="Kobayashi E."/>
            <person name="Shiratori Y."/>
            <person name="Masuda Y."/>
            <person name="Senoo K."/>
        </authorList>
    </citation>
    <scope>NUCLEOTIDE SEQUENCE</scope>
    <source>
        <strain evidence="8">Red802</strain>
    </source>
</reference>
<dbReference type="PANTHER" id="PTHR10515">
    <property type="entry name" value="THYMIDINE PHOSPHORYLASE"/>
    <property type="match status" value="1"/>
</dbReference>
<keyword evidence="5" id="KW-0808">Transferase</keyword>
<protein>
    <recommendedName>
        <fullName evidence="3">thymidine phosphorylase</fullName>
        <ecNumber evidence="3">2.4.2.4</ecNumber>
    </recommendedName>
</protein>
<dbReference type="NCBIfam" id="NF004490">
    <property type="entry name" value="PRK05820.1"/>
    <property type="match status" value="1"/>
</dbReference>
<gene>
    <name evidence="8" type="primary">pdp</name>
    <name evidence="8" type="ORF">GETHED_18550</name>
</gene>
<dbReference type="PANTHER" id="PTHR10515:SF0">
    <property type="entry name" value="THYMIDINE PHOSPHORYLASE"/>
    <property type="match status" value="1"/>
</dbReference>
<dbReference type="Gene3D" id="3.90.1170.30">
    <property type="entry name" value="Pyrimidine nucleoside phosphorylase-like, C-terminal domain"/>
    <property type="match status" value="1"/>
</dbReference>
<comment type="caution">
    <text evidence="8">The sequence shown here is derived from an EMBL/GenBank/DDBJ whole genome shotgun (WGS) entry which is preliminary data.</text>
</comment>
<dbReference type="InterPro" id="IPR035902">
    <property type="entry name" value="Nuc_phospho_transferase"/>
</dbReference>